<dbReference type="EMBL" id="LT605205">
    <property type="protein sequence ID" value="SCD21767.1"/>
    <property type="molecule type" value="Genomic_DNA"/>
</dbReference>
<name>A0A1R3TAX9_9BACT</name>
<keyword evidence="6 9" id="KW-0238">DNA-binding</keyword>
<dbReference type="PANTHER" id="PTHR11361:SF34">
    <property type="entry name" value="DNA MISMATCH REPAIR PROTEIN MSH1, MITOCHONDRIAL"/>
    <property type="match status" value="1"/>
</dbReference>
<keyword evidence="5 9" id="KW-0067">ATP-binding</keyword>
<dbReference type="InterPro" id="IPR017261">
    <property type="entry name" value="DNA_mismatch_repair_MutS/MSH"/>
</dbReference>
<evidence type="ECO:0000313" key="13">
    <source>
        <dbReference type="Proteomes" id="UP000187464"/>
    </source>
</evidence>
<keyword evidence="3 9" id="KW-0547">Nucleotide-binding</keyword>
<dbReference type="InterPro" id="IPR000432">
    <property type="entry name" value="DNA_mismatch_repair_MutS_C"/>
</dbReference>
<dbReference type="KEGG" id="psac:PSM36_2978"/>
<dbReference type="InterPro" id="IPR045076">
    <property type="entry name" value="MutS"/>
</dbReference>
<evidence type="ECO:0000256" key="8">
    <source>
        <dbReference type="ARBA" id="ARBA00024647"/>
    </source>
</evidence>
<dbReference type="SUPFAM" id="SSF53150">
    <property type="entry name" value="DNA repair protein MutS, domain II"/>
    <property type="match status" value="1"/>
</dbReference>
<dbReference type="InterPro" id="IPR016151">
    <property type="entry name" value="DNA_mismatch_repair_MutS_N"/>
</dbReference>
<evidence type="ECO:0000256" key="1">
    <source>
        <dbReference type="ARBA" id="ARBA00006271"/>
    </source>
</evidence>
<keyword evidence="4 9" id="KW-0227">DNA damage</keyword>
<dbReference type="InterPro" id="IPR005748">
    <property type="entry name" value="DNA_mismatch_repair_MutS"/>
</dbReference>
<evidence type="ECO:0000256" key="3">
    <source>
        <dbReference type="ARBA" id="ARBA00022741"/>
    </source>
</evidence>
<dbReference type="HAMAP" id="MF_00096">
    <property type="entry name" value="MutS"/>
    <property type="match status" value="1"/>
</dbReference>
<dbReference type="SUPFAM" id="SSF55271">
    <property type="entry name" value="DNA repair protein MutS, domain I"/>
    <property type="match status" value="1"/>
</dbReference>
<evidence type="ECO:0000259" key="11">
    <source>
        <dbReference type="PROSITE" id="PS00486"/>
    </source>
</evidence>
<dbReference type="GO" id="GO:0006298">
    <property type="term" value="P:mismatch repair"/>
    <property type="evidence" value="ECO:0007669"/>
    <property type="project" value="UniProtKB-UniRule"/>
</dbReference>
<dbReference type="NCBIfam" id="TIGR01070">
    <property type="entry name" value="mutS1"/>
    <property type="match status" value="1"/>
</dbReference>
<evidence type="ECO:0000256" key="4">
    <source>
        <dbReference type="ARBA" id="ARBA00022763"/>
    </source>
</evidence>
<dbReference type="Gene3D" id="3.40.1170.10">
    <property type="entry name" value="DNA repair protein MutS, domain I"/>
    <property type="match status" value="1"/>
</dbReference>
<dbReference type="Pfam" id="PF05192">
    <property type="entry name" value="MutS_III"/>
    <property type="match status" value="1"/>
</dbReference>
<dbReference type="Gene3D" id="3.30.420.110">
    <property type="entry name" value="MutS, connector domain"/>
    <property type="match status" value="1"/>
</dbReference>
<dbReference type="AlphaFoldDB" id="A0A1R3TAX9"/>
<dbReference type="GO" id="GO:0003684">
    <property type="term" value="F:damaged DNA binding"/>
    <property type="evidence" value="ECO:0007669"/>
    <property type="project" value="UniProtKB-UniRule"/>
</dbReference>
<dbReference type="SMART" id="SM00534">
    <property type="entry name" value="MUTSac"/>
    <property type="match status" value="1"/>
</dbReference>
<evidence type="ECO:0000256" key="10">
    <source>
        <dbReference type="RuleBase" id="RU003756"/>
    </source>
</evidence>
<evidence type="ECO:0000256" key="7">
    <source>
        <dbReference type="ARBA" id="ARBA00023204"/>
    </source>
</evidence>
<feature type="binding site" evidence="9">
    <location>
        <begin position="618"/>
        <end position="625"/>
    </location>
    <ligand>
        <name>ATP</name>
        <dbReference type="ChEBI" id="CHEBI:30616"/>
    </ligand>
</feature>
<dbReference type="PROSITE" id="PS00486">
    <property type="entry name" value="DNA_MISMATCH_REPAIR_2"/>
    <property type="match status" value="1"/>
</dbReference>
<evidence type="ECO:0000256" key="9">
    <source>
        <dbReference type="HAMAP-Rule" id="MF_00096"/>
    </source>
</evidence>
<dbReference type="FunFam" id="3.40.1170.10:FF:000001">
    <property type="entry name" value="DNA mismatch repair protein MutS"/>
    <property type="match status" value="1"/>
</dbReference>
<feature type="domain" description="DNA mismatch repair proteins mutS family" evidence="11">
    <location>
        <begin position="692"/>
        <end position="708"/>
    </location>
</feature>
<dbReference type="InterPro" id="IPR036678">
    <property type="entry name" value="MutS_con_dom_sf"/>
</dbReference>
<dbReference type="NCBIfam" id="NF003810">
    <property type="entry name" value="PRK05399.1"/>
    <property type="match status" value="1"/>
</dbReference>
<evidence type="ECO:0000256" key="6">
    <source>
        <dbReference type="ARBA" id="ARBA00023125"/>
    </source>
</evidence>
<dbReference type="PIRSF" id="PIRSF037677">
    <property type="entry name" value="DNA_mis_repair_Msh6"/>
    <property type="match status" value="1"/>
</dbReference>
<dbReference type="InterPro" id="IPR027417">
    <property type="entry name" value="P-loop_NTPase"/>
</dbReference>
<dbReference type="CDD" id="cd03284">
    <property type="entry name" value="ABC_MutS1"/>
    <property type="match status" value="1"/>
</dbReference>
<dbReference type="SUPFAM" id="SSF52540">
    <property type="entry name" value="P-loop containing nucleoside triphosphate hydrolases"/>
    <property type="match status" value="1"/>
</dbReference>
<evidence type="ECO:0000313" key="12">
    <source>
        <dbReference type="EMBL" id="SCD21767.1"/>
    </source>
</evidence>
<evidence type="ECO:0000256" key="5">
    <source>
        <dbReference type="ARBA" id="ARBA00022840"/>
    </source>
</evidence>
<keyword evidence="7 9" id="KW-0234">DNA repair</keyword>
<evidence type="ECO:0000256" key="2">
    <source>
        <dbReference type="ARBA" id="ARBA00021982"/>
    </source>
</evidence>
<dbReference type="PANTHER" id="PTHR11361">
    <property type="entry name" value="DNA MISMATCH REPAIR PROTEIN MUTS FAMILY MEMBER"/>
    <property type="match status" value="1"/>
</dbReference>
<dbReference type="GO" id="GO:0030983">
    <property type="term" value="F:mismatched DNA binding"/>
    <property type="evidence" value="ECO:0007669"/>
    <property type="project" value="InterPro"/>
</dbReference>
<dbReference type="InterPro" id="IPR036187">
    <property type="entry name" value="DNA_mismatch_repair_MutS_sf"/>
</dbReference>
<reference evidence="12 13" key="1">
    <citation type="submission" date="2016-08" db="EMBL/GenBank/DDBJ databases">
        <authorList>
            <person name="Seilhamer J.J."/>
        </authorList>
    </citation>
    <scope>NUCLEOTIDE SEQUENCE [LARGE SCALE GENOMIC DNA]</scope>
    <source>
        <strain evidence="12">M3/6</strain>
    </source>
</reference>
<dbReference type="Gene3D" id="3.40.50.300">
    <property type="entry name" value="P-loop containing nucleotide triphosphate hydrolases"/>
    <property type="match status" value="1"/>
</dbReference>
<protein>
    <recommendedName>
        <fullName evidence="2 9">DNA mismatch repair protein MutS</fullName>
    </recommendedName>
</protein>
<dbReference type="Pfam" id="PF05190">
    <property type="entry name" value="MutS_IV"/>
    <property type="match status" value="1"/>
</dbReference>
<sequence>MGKKIAETPMMKQYVEIKTQHPDAILLFRVGDFYETFSDDAVVASEILGITLTRRANGTAQFVELAGFPHHALDTYLPKLVRAGKRVAICDQLEDPKMTKKLVKRGITELVTPGVSINDNILNHKENNFLCAMHMEKGNRFGTAFLDISTGEFLTAEGTVDDIDKLLSNFAPKEILIERGNKKKFEEAFGSQWFLFELDDWIFTESSARDRLLSHFQTKNLKGFGIEQLTQGIIASGAILHYLDITQHKHIGHITSLLRIEEERFVRLDRFTIRNLELINPLNEGGKSLLNVLDKTISPMGSRLLRRWAVFPLKEAKPIEDRLEVVELFFRKPELRILLEQQLSLIGDLERIISKAATGRVNPREVAQLRVALTAIEPIREAFLSSENQSIVEMGEKLDPCLAIRDRIEKEIVPDPPTLLHKGGYIRKGVDKELDELRQIAYSGKDYLMQIQQRESERTGIPSLKVAFNNVFGYYIEVRNTHKDKVPADWIRKQTLVNAERYITAELKEYEEKILGAEEKIISLENRIYSSLVESLLEYIPAIQTNANIIARADCLLSFANAAQENKYIRPEINDSEIIDIKSGRHPVIEKQLPAGEPFIANDLYLDSETQQIIIITGPNMAGKSALLRQIALITLMAQIGSFVPADSAKIGLVDKIFTRVGASDNISLGESTFMVEMNEAANILNNLSDRSLVLFDELGRGTSTYDGISIAWAIVEYIHENPKARAKTLFATHYHELNEMEKSFKRIKNYNVAVKEIDNKVIFLRKLMPGGSEHSFGIHVAKMAGVPQSITNRADAILAQMESSNRKEMIKKPIQDFVEKREGYQLSFFQLDDPILSQVRDEIINLDINNLTPIEALNKLNEIKKIVKGK</sequence>
<dbReference type="InterPro" id="IPR007695">
    <property type="entry name" value="DNA_mismatch_repair_MutS-lik_N"/>
</dbReference>
<dbReference type="STRING" id="1642647.PSM36_2978"/>
<proteinExistence type="inferred from homology"/>
<comment type="function">
    <text evidence="8 9">This protein is involved in the repair of mismatches in DNA. It is possible that it carries out the mismatch recognition step. This protein has a weak ATPase activity.</text>
</comment>
<dbReference type="Pfam" id="PF01624">
    <property type="entry name" value="MutS_I"/>
    <property type="match status" value="1"/>
</dbReference>
<dbReference type="InterPro" id="IPR007861">
    <property type="entry name" value="DNA_mismatch_repair_MutS_clamp"/>
</dbReference>
<dbReference type="Pfam" id="PF05188">
    <property type="entry name" value="MutS_II"/>
    <property type="match status" value="1"/>
</dbReference>
<dbReference type="GO" id="GO:0005524">
    <property type="term" value="F:ATP binding"/>
    <property type="evidence" value="ECO:0007669"/>
    <property type="project" value="UniProtKB-UniRule"/>
</dbReference>
<accession>A0A1R3TAX9</accession>
<dbReference type="FunFam" id="1.10.1420.10:FF:000002">
    <property type="entry name" value="DNA mismatch repair protein MutS"/>
    <property type="match status" value="1"/>
</dbReference>
<gene>
    <name evidence="9 12" type="primary">mutS</name>
    <name evidence="12" type="ORF">PSM36_2978</name>
</gene>
<dbReference type="Proteomes" id="UP000187464">
    <property type="component" value="Chromosome I"/>
</dbReference>
<dbReference type="InterPro" id="IPR007860">
    <property type="entry name" value="DNA_mmatch_repair_MutS_con_dom"/>
</dbReference>
<dbReference type="Gene3D" id="1.10.1420.10">
    <property type="match status" value="2"/>
</dbReference>
<dbReference type="Pfam" id="PF00488">
    <property type="entry name" value="MutS_V"/>
    <property type="match status" value="1"/>
</dbReference>
<keyword evidence="13" id="KW-1185">Reference proteome</keyword>
<dbReference type="GO" id="GO:0140664">
    <property type="term" value="F:ATP-dependent DNA damage sensor activity"/>
    <property type="evidence" value="ECO:0007669"/>
    <property type="project" value="InterPro"/>
</dbReference>
<organism evidence="12 13">
    <name type="scientific">Proteiniphilum saccharofermentans</name>
    <dbReference type="NCBI Taxonomy" id="1642647"/>
    <lineage>
        <taxon>Bacteria</taxon>
        <taxon>Pseudomonadati</taxon>
        <taxon>Bacteroidota</taxon>
        <taxon>Bacteroidia</taxon>
        <taxon>Bacteroidales</taxon>
        <taxon>Dysgonomonadaceae</taxon>
        <taxon>Proteiniphilum</taxon>
    </lineage>
</organism>
<dbReference type="GO" id="GO:0005829">
    <property type="term" value="C:cytosol"/>
    <property type="evidence" value="ECO:0007669"/>
    <property type="project" value="TreeGrafter"/>
</dbReference>
<comment type="similarity">
    <text evidence="1 9 10">Belongs to the DNA mismatch repair MutS family.</text>
</comment>
<dbReference type="SMART" id="SM00533">
    <property type="entry name" value="MUTSd"/>
    <property type="match status" value="1"/>
</dbReference>
<dbReference type="SUPFAM" id="SSF48334">
    <property type="entry name" value="DNA repair protein MutS, domain III"/>
    <property type="match status" value="1"/>
</dbReference>
<dbReference type="InterPro" id="IPR007696">
    <property type="entry name" value="DNA_mismatch_repair_MutS_core"/>
</dbReference>